<evidence type="ECO:0000313" key="3">
    <source>
        <dbReference type="Proteomes" id="UP001500067"/>
    </source>
</evidence>
<dbReference type="Pfam" id="PF02368">
    <property type="entry name" value="Big_2"/>
    <property type="match status" value="1"/>
</dbReference>
<feature type="domain" description="BIG2" evidence="1">
    <location>
        <begin position="354"/>
        <end position="423"/>
    </location>
</feature>
<feature type="domain" description="BIG2" evidence="1">
    <location>
        <begin position="719"/>
        <end position="789"/>
    </location>
</feature>
<evidence type="ECO:0000313" key="2">
    <source>
        <dbReference type="EMBL" id="GAA4463658.1"/>
    </source>
</evidence>
<gene>
    <name evidence="2" type="ORF">GCM10023093_12640</name>
</gene>
<reference evidence="3" key="1">
    <citation type="journal article" date="2019" name="Int. J. Syst. Evol. Microbiol.">
        <title>The Global Catalogue of Microorganisms (GCM) 10K type strain sequencing project: providing services to taxonomists for standard genome sequencing and annotation.</title>
        <authorList>
            <consortium name="The Broad Institute Genomics Platform"/>
            <consortium name="The Broad Institute Genome Sequencing Center for Infectious Disease"/>
            <person name="Wu L."/>
            <person name="Ma J."/>
        </authorList>
    </citation>
    <scope>NUCLEOTIDE SEQUENCE [LARGE SCALE GENOMIC DNA]</scope>
    <source>
        <strain evidence="3">JCM 32105</strain>
    </source>
</reference>
<evidence type="ECO:0000259" key="1">
    <source>
        <dbReference type="SMART" id="SM00635"/>
    </source>
</evidence>
<feature type="domain" description="BIG2" evidence="1">
    <location>
        <begin position="2195"/>
        <end position="2269"/>
    </location>
</feature>
<protein>
    <recommendedName>
        <fullName evidence="1">BIG2 domain-containing protein</fullName>
    </recommendedName>
</protein>
<feature type="domain" description="BIG2" evidence="1">
    <location>
        <begin position="1519"/>
        <end position="1596"/>
    </location>
</feature>
<dbReference type="SUPFAM" id="SSF49373">
    <property type="entry name" value="Invasin/intimin cell-adhesion fragments"/>
    <property type="match status" value="5"/>
</dbReference>
<dbReference type="SMART" id="SM00635">
    <property type="entry name" value="BID_2"/>
    <property type="match status" value="12"/>
</dbReference>
<feature type="domain" description="BIG2" evidence="1">
    <location>
        <begin position="425"/>
        <end position="495"/>
    </location>
</feature>
<organism evidence="2 3">
    <name type="scientific">Nemorincola caseinilytica</name>
    <dbReference type="NCBI Taxonomy" id="2054315"/>
    <lineage>
        <taxon>Bacteria</taxon>
        <taxon>Pseudomonadati</taxon>
        <taxon>Bacteroidota</taxon>
        <taxon>Chitinophagia</taxon>
        <taxon>Chitinophagales</taxon>
        <taxon>Chitinophagaceae</taxon>
        <taxon>Nemorincola</taxon>
    </lineage>
</organism>
<feature type="domain" description="BIG2" evidence="1">
    <location>
        <begin position="1814"/>
        <end position="1892"/>
    </location>
</feature>
<feature type="domain" description="BIG2" evidence="1">
    <location>
        <begin position="1666"/>
        <end position="1753"/>
    </location>
</feature>
<dbReference type="InterPro" id="IPR026444">
    <property type="entry name" value="Secre_tail"/>
</dbReference>
<dbReference type="InterPro" id="IPR008964">
    <property type="entry name" value="Invasin/intimin_cell_adhesion"/>
</dbReference>
<dbReference type="Gene3D" id="2.60.40.1080">
    <property type="match status" value="7"/>
</dbReference>
<name>A0ABP8NDW2_9BACT</name>
<feature type="domain" description="BIG2" evidence="1">
    <location>
        <begin position="1005"/>
        <end position="1080"/>
    </location>
</feature>
<feature type="domain" description="BIG2" evidence="1">
    <location>
        <begin position="792"/>
        <end position="861"/>
    </location>
</feature>
<feature type="domain" description="BIG2" evidence="1">
    <location>
        <begin position="273"/>
        <end position="352"/>
    </location>
</feature>
<proteinExistence type="predicted"/>
<feature type="domain" description="BIG2" evidence="1">
    <location>
        <begin position="929"/>
        <end position="1004"/>
    </location>
</feature>
<keyword evidence="3" id="KW-1185">Reference proteome</keyword>
<accession>A0ABP8NDW2</accession>
<dbReference type="EMBL" id="BAABFA010000008">
    <property type="protein sequence ID" value="GAA4463658.1"/>
    <property type="molecule type" value="Genomic_DNA"/>
</dbReference>
<comment type="caution">
    <text evidence="2">The sequence shown here is derived from an EMBL/GenBank/DDBJ whole genome shotgun (WGS) entry which is preliminary data.</text>
</comment>
<dbReference type="InterPro" id="IPR003343">
    <property type="entry name" value="Big_2"/>
</dbReference>
<dbReference type="NCBIfam" id="TIGR04183">
    <property type="entry name" value="Por_Secre_tail"/>
    <property type="match status" value="1"/>
</dbReference>
<feature type="domain" description="BIG2" evidence="1">
    <location>
        <begin position="2045"/>
        <end position="2121"/>
    </location>
</feature>
<sequence>MLSVGASAQTVYLNTFTGTGPAIAGGTPAAGFTNFLSGTRMGIQMGGNCPFTTFASFPAATPYDANTLVGWVAGPTSPGGNNGYVYTSAPTAGYAAPFNTTLSSNPGVVTWTFNMYTSANASGFTGSDHNSVVVLGATNANIATAGNGYAVCFNPTTPRQIQLIRYTGGIQGTRTNIIASAALLPNGTRYASVRVTYDPSTNTWSLYVRDDATGPFGDPSAGVTALGGTAVDATYTGTPLTAFGFYANHRGPSISVTFIFTWTEVYEEHSYFDNYRVAITGCALPAIGGTLTVCEGGGTTTLTNTTTGGTWSSTSPNVSIATPSSGVVTGVTPGTATVTYTVGTCTVGATVTVNPRPSNISGVMAVCTGASNPLTSAPAGGTWSSNAPGTASVDASGNLSGVAPGTATITYTLPTGCYSTAVATVTATPTAIGGSLFACVGATTTLTSTPAGGTWSSVSTGVGTISASGVVTGITTGTTTISYDMGSGCYRTATVSINPNPTPITGQFTICLGSSVTLNSTPAGGFWTGSSGTGSVSVGPLTGVVTGSGVGTANVTYTAGGCFTVQTVTVVPTPAPIVGPSSICLGFPSTTFTNISVGGTWGSSAGTGSISIVPGTGVATGTATGTATISYSLSATCHSTTTVTVLAPAPAPTGTMTVCVGATTTLNHTTGGGTWSCACPGIATVALGTGVVSGVGNGTCIVTYTLPTGCIATAVVTVHPTPPGITGITSVCEGYTTALGNAMPLGTWSSTPTSVATVGSSSGIVTGGTAGTATVSYIMGTGCYNTTTVTVNVTPLITAPTFTVCVGSTITMNATPAPGAWNITPTTVATIGGSGIVTALAPGTAMVSYVAPSGCFDTAIVTVLDTPSHISGSLALCVAGSTTLTATPVGGTWLSATPTVASTPPVVNGLAAGTSNITYTIPNGCRSTATVTVHALPGTIGGTLTTCVGQCTALSNSSGGGAWSSSNTAVGTIDPASGLFCGLTAGTSTIVYSLGTGCSTSTVVTVNPLPLLPSVVGGGPATVCEGSTITLSSSALPGTWSSSFPSIGTVNTVGVVGGVSAGTTSISYTLTSTGCSNALVVTVNALPAAITGATAVCVGQCTTLTSAPGTGSWSSSNASVGSIGSASGSFCGVSSGTATTSYILPTGCYRTTVMLVNPLPTSISPAAPEVCEQSTLTLTGNPTGGTWTSTLPANGTIGTGSGILGGIAAGTTTIIYTLPTTCTLAIAATVNPLPSAIAGTFTVCVGATTTLTSTPGTGTWSSPSGNVTVVPGTGEVTGVTAGTALISYTLPTGCAMTAVMTVMPLPSAISGTAEVCIGLTTTLNSTPAGTWSSFNTAVATAAAGGLVMGVSADTTTIMYTLATGCRRGVVVTVHALPTPITGAATTCVSFSTTLNSTPAGGTWTSSLPSVGSISAPGVVTGVSGPLTTVISYTLPTGCRATQVVTVYSLPANITGVMEVCQGLTTSLFSIGTGGGTWSSSNPAIASVGSSSGVVTGVDGTVLPASTATITYTLGSGCYKTTTVTVHPLPADIAGTMQVCATYGTTLLTNSTGGGTWSSSNTAIGTVSTGGLVGGVAAGTTNITYRLTTTGCYKVATVTVNTLPAHHTGTHEVCVNETITLNNTPPGGTWNTPSGNVAVGASSGVVTGVAAGSAVISYAAPVTGCVITDTITVNPLPANIGGILEVCVGGTTALTNTTGGGSWSSSAPLVGSISSLGVVSGISAGTTNISYTLLSTGCRITATATVHPLPVPIIGPDAFCNFTTATYTSTPGGHWYSADPTILAFADSAIGNADGLIDDTTIITYRLPTGCSVSKQVFLILAPYPITGPDDVCVGSVITMANAIGGGGWSSSDNSKATVAPVTSSTADVTGHSAGFPDITYTLSTGCFSVKPITVNPLPAGILGNLQVCEGLTTSLTNATPGGTWSSSDVLVADVGTTGIVTGIDGGLSDSTAVITYALGTGCNAKVTVTVHPLPAVITGTPEVCEGLTTTLFSGPAGGIWTSTDLAVATIGSGTGIVTGVSGTMPGVGGIGQTIITYTLPTSCIRTQNFTVNPLPADITGISNLCVGDMTILGSATPGVTWISSDPTIATVDPIGVVTGVSAGSVIITTMLSTGCIKTWPMTINGNPATIGGSLTVCAGFATNLTSSPAGGVWSSDPASNPYGTINAVTGVVSAITGGLVPVTYTMGSGCRTTAVVTVINLPPAIGGLPRVCEAGGTTTLTHSMSGGVWSVSNPAIASVDAAGIVTGHVAGTTVVTFTVGTGCFNILTVTVNPLPAPITGTDSVCVHSSVTLMSATPGGVWASDSTHRAYVVDVAGTGVVTGVSAGLAQIRYTVVTGGVGCYRTKIVRVDPTPEPITGNQHICMGSAGYFTSISTGGVWSISNPAVATLAPTTTNTVIAVPVSLGSATITYEFPGHGCRVTRSVTVQPLPTVYNVTGGGSYCSGGTGVHIGLSGSQPGVSYVLYHGATAVGYVSGTGLPLDFGLLTSAGTYTVLATNITSGCTKDMAGSATVVIAPQETPSVSIVASPTDSICPGETVTLNPTPVHGGTAPTFQWKVNGVNVSTGLSYSFVPADGDVVTVVMTSNHTCLAVATATGNKTLTVLPMALPVAGLTVDPNDSVCQHAMVTFTAAPEYGGSAPAYAWRVNGIPVGTGPTYSFMPGDGNVVNYTLTSNYRCRLANSVVSSDVKMYVEPMVIPTVVIHADPGLSVMTGKPIALTAVAFNAGASPTFQWKVNGYPVPGATSDSYTAVFNDRDSIACEVISDGICSNIGTSDWVFVSITTSVRSQAGIQSDIRLMPNPNKGTFQVRGTLAGGATEDVVVDVTDMLGQVVYKGTLRAIQGRIDAQVMLTNALANGMYILTLHTQEGQASFHFVMEQ</sequence>
<dbReference type="Proteomes" id="UP001500067">
    <property type="component" value="Unassembled WGS sequence"/>
</dbReference>